<organism evidence="2 3">
    <name type="scientific">Bondarzewia mesenterica</name>
    <dbReference type="NCBI Taxonomy" id="1095465"/>
    <lineage>
        <taxon>Eukaryota</taxon>
        <taxon>Fungi</taxon>
        <taxon>Dikarya</taxon>
        <taxon>Basidiomycota</taxon>
        <taxon>Agaricomycotina</taxon>
        <taxon>Agaricomycetes</taxon>
        <taxon>Russulales</taxon>
        <taxon>Bondarzewiaceae</taxon>
        <taxon>Bondarzewia</taxon>
    </lineage>
</organism>
<comment type="caution">
    <text evidence="2">The sequence shown here is derived from an EMBL/GenBank/DDBJ whole genome shotgun (WGS) entry which is preliminary data.</text>
</comment>
<evidence type="ECO:0000256" key="1">
    <source>
        <dbReference type="SAM" id="MobiDB-lite"/>
    </source>
</evidence>
<sequence length="295" mass="33544">MAITLKERFDEQGFVIVPNLIITELRAELEQATENAISKTRSGVWPHRRVVGKQFPPYGNDGPDSWGVQHVMHPELGEPAFAKWYSSKELRGAVEELLACQDENLQMELFNLLINPESHEFALRWHRDDVKTTATDEEEREALEIWNHGNLRFVEIQWNTALYEDSCLFVVPGSHRVPRTDEQRSQSSTPDPPEDPMTMPGVLQVTLHPGDTVFYNNNILHCGKYSEKAKRATLHASMGDTRGGATRARNVLQHGLAWMKEEPFRKTLDKDGQGMLDRLIAMQEGVGHDIGYSQD</sequence>
<reference evidence="2 3" key="1">
    <citation type="submission" date="2019-02" db="EMBL/GenBank/DDBJ databases">
        <title>Genome sequencing of the rare red list fungi Bondarzewia mesenterica.</title>
        <authorList>
            <person name="Buettner E."/>
            <person name="Kellner H."/>
        </authorList>
    </citation>
    <scope>NUCLEOTIDE SEQUENCE [LARGE SCALE GENOMIC DNA]</scope>
    <source>
        <strain evidence="2 3">DSM 108281</strain>
    </source>
</reference>
<evidence type="ECO:0000313" key="3">
    <source>
        <dbReference type="Proteomes" id="UP000310158"/>
    </source>
</evidence>
<feature type="region of interest" description="Disordered" evidence="1">
    <location>
        <begin position="178"/>
        <end position="200"/>
    </location>
</feature>
<gene>
    <name evidence="2" type="ORF">EW146_g7029</name>
</gene>
<dbReference type="AlphaFoldDB" id="A0A4S4LNU5"/>
<proteinExistence type="predicted"/>
<dbReference type="PANTHER" id="PTHR40470">
    <property type="entry name" value="PHYTANOYL-COA DIOXYGENASE FAMILY PROTEIN (AFU_ORTHOLOGUE AFUA_2G15850)"/>
    <property type="match status" value="1"/>
</dbReference>
<dbReference type="InterPro" id="IPR008775">
    <property type="entry name" value="Phytyl_CoA_dOase-like"/>
</dbReference>
<protein>
    <recommendedName>
        <fullName evidence="4">Phytanoyl-CoA dioxygenase</fullName>
    </recommendedName>
</protein>
<evidence type="ECO:0008006" key="4">
    <source>
        <dbReference type="Google" id="ProtNLM"/>
    </source>
</evidence>
<keyword evidence="3" id="KW-1185">Reference proteome</keyword>
<dbReference type="Proteomes" id="UP000310158">
    <property type="component" value="Unassembled WGS sequence"/>
</dbReference>
<dbReference type="Pfam" id="PF05721">
    <property type="entry name" value="PhyH"/>
    <property type="match status" value="1"/>
</dbReference>
<evidence type="ECO:0000313" key="2">
    <source>
        <dbReference type="EMBL" id="THH13151.1"/>
    </source>
</evidence>
<dbReference type="SUPFAM" id="SSF51197">
    <property type="entry name" value="Clavaminate synthase-like"/>
    <property type="match status" value="1"/>
</dbReference>
<accession>A0A4S4LNU5</accession>
<dbReference type="Gene3D" id="2.60.120.620">
    <property type="entry name" value="q2cbj1_9rhob like domain"/>
    <property type="match status" value="1"/>
</dbReference>
<dbReference type="PANTHER" id="PTHR40470:SF1">
    <property type="entry name" value="PHYTANOYL-COA DIOXYGENASE FAMILY PROTEIN (AFU_ORTHOLOGUE AFUA_2G15850)"/>
    <property type="match status" value="1"/>
</dbReference>
<name>A0A4S4LNU5_9AGAM</name>
<dbReference type="OrthoDB" id="2106152at2759"/>
<dbReference type="EMBL" id="SGPL01000382">
    <property type="protein sequence ID" value="THH13151.1"/>
    <property type="molecule type" value="Genomic_DNA"/>
</dbReference>